<dbReference type="EMBL" id="UIDG01000242">
    <property type="protein sequence ID" value="SUS06714.1"/>
    <property type="molecule type" value="Genomic_DNA"/>
</dbReference>
<reference evidence="1" key="1">
    <citation type="submission" date="2018-07" db="EMBL/GenBank/DDBJ databases">
        <authorList>
            <person name="Quirk P.G."/>
            <person name="Krulwich T.A."/>
        </authorList>
    </citation>
    <scope>NUCLEOTIDE SEQUENCE</scope>
</reference>
<sequence>MRKKQRIFIRRRQGNRRTVLLATLVLLGLAIWAGTAQDPQLPPIYLKAAPVDTEAGR</sequence>
<protein>
    <submittedName>
        <fullName evidence="1">Uncharacterized protein</fullName>
    </submittedName>
</protein>
<organism evidence="1">
    <name type="scientific">metagenome</name>
    <dbReference type="NCBI Taxonomy" id="256318"/>
    <lineage>
        <taxon>unclassified sequences</taxon>
        <taxon>metagenomes</taxon>
    </lineage>
</organism>
<evidence type="ECO:0000313" key="1">
    <source>
        <dbReference type="EMBL" id="SUS06523.1"/>
    </source>
</evidence>
<dbReference type="AlphaFoldDB" id="A0A380TFP6"/>
<dbReference type="EMBL" id="UIDG01000217">
    <property type="protein sequence ID" value="SUS06523.1"/>
    <property type="molecule type" value="Genomic_DNA"/>
</dbReference>
<accession>A0A380TFP6</accession>
<evidence type="ECO:0000313" key="2">
    <source>
        <dbReference type="EMBL" id="SUS06714.1"/>
    </source>
</evidence>
<gene>
    <name evidence="1" type="ORF">DF3PB_2940006</name>
    <name evidence="2" type="ORF">DF3PB_3160001</name>
</gene>
<proteinExistence type="predicted"/>
<name>A0A380TFP6_9ZZZZ</name>